<evidence type="ECO:0000313" key="5">
    <source>
        <dbReference type="Proteomes" id="UP001194469"/>
    </source>
</evidence>
<feature type="domain" description="Glycosyltransferase family 28 N-terminal" evidence="3">
    <location>
        <begin position="4"/>
        <end position="142"/>
    </location>
</feature>
<feature type="non-terminal residue" evidence="4">
    <location>
        <position position="176"/>
    </location>
</feature>
<keyword evidence="2 4" id="KW-0808">Transferase</keyword>
<reference evidence="4 5" key="1">
    <citation type="submission" date="2019-08" db="EMBL/GenBank/DDBJ databases">
        <authorList>
            <person name="Luo N."/>
        </authorList>
    </citation>
    <scope>NUCLEOTIDE SEQUENCE [LARGE SCALE GENOMIC DNA]</scope>
    <source>
        <strain evidence="4 5">NCIMB 9442</strain>
    </source>
</reference>
<organism evidence="4 5">
    <name type="scientific">Nitratidesulfovibrio oxamicus</name>
    <dbReference type="NCBI Taxonomy" id="32016"/>
    <lineage>
        <taxon>Bacteria</taxon>
        <taxon>Pseudomonadati</taxon>
        <taxon>Thermodesulfobacteriota</taxon>
        <taxon>Desulfovibrionia</taxon>
        <taxon>Desulfovibrionales</taxon>
        <taxon>Desulfovibrionaceae</taxon>
        <taxon>Nitratidesulfovibrio</taxon>
    </lineage>
</organism>
<protein>
    <submittedName>
        <fullName evidence="4">UDP-N-acetylglucosamine--N-acetylmuramyl-(Pentapeptide) pyrophosphoryl-undecaprenol N-acetylglucosamine transferase</fullName>
    </submittedName>
</protein>
<keyword evidence="5" id="KW-1185">Reference proteome</keyword>
<evidence type="ECO:0000256" key="2">
    <source>
        <dbReference type="ARBA" id="ARBA00022679"/>
    </source>
</evidence>
<dbReference type="RefSeq" id="WP_196609644.1">
    <property type="nucleotide sequence ID" value="NZ_VRYY01000321.1"/>
</dbReference>
<comment type="caution">
    <text evidence="4">The sequence shown here is derived from an EMBL/GenBank/DDBJ whole genome shotgun (WGS) entry which is preliminary data.</text>
</comment>
<evidence type="ECO:0000313" key="4">
    <source>
        <dbReference type="EMBL" id="MBG3877563.1"/>
    </source>
</evidence>
<dbReference type="Gene3D" id="3.40.50.2000">
    <property type="entry name" value="Glycogen Phosphorylase B"/>
    <property type="match status" value="1"/>
</dbReference>
<gene>
    <name evidence="4" type="ORF">FVW20_11185</name>
</gene>
<dbReference type="Pfam" id="PF03033">
    <property type="entry name" value="Glyco_transf_28"/>
    <property type="match status" value="1"/>
</dbReference>
<name>A0ABS0J553_9BACT</name>
<dbReference type="GO" id="GO:0016740">
    <property type="term" value="F:transferase activity"/>
    <property type="evidence" value="ECO:0007669"/>
    <property type="project" value="UniProtKB-KW"/>
</dbReference>
<dbReference type="Proteomes" id="UP001194469">
    <property type="component" value="Unassembled WGS sequence"/>
</dbReference>
<evidence type="ECO:0000259" key="3">
    <source>
        <dbReference type="Pfam" id="PF03033"/>
    </source>
</evidence>
<evidence type="ECO:0000256" key="1">
    <source>
        <dbReference type="ARBA" id="ARBA00022676"/>
    </source>
</evidence>
<dbReference type="SUPFAM" id="SSF53756">
    <property type="entry name" value="UDP-Glycosyltransferase/glycogen phosphorylase"/>
    <property type="match status" value="1"/>
</dbReference>
<accession>A0ABS0J553</accession>
<dbReference type="EMBL" id="VRYY01000321">
    <property type="protein sequence ID" value="MBG3877563.1"/>
    <property type="molecule type" value="Genomic_DNA"/>
</dbReference>
<proteinExistence type="predicted"/>
<dbReference type="CDD" id="cd03785">
    <property type="entry name" value="GT28_MurG"/>
    <property type="match status" value="1"/>
</dbReference>
<sequence>MRRVILTTGGTGGHIFPALAVAEEITRRHPKARILFLGGQYGPEADLAARAGLEYVGLPVRGVMGRGLRALAAAWAMGLGVCRAVSVVRRFAPDIAVGFGGYAAFAGVLAARLCGRPAAIHEQNAIPGLTNRLLGHVVQRVFLSLPDTAGVFPARRCVPTGNPVRAAIVAAGAVGV</sequence>
<dbReference type="PANTHER" id="PTHR21015">
    <property type="entry name" value="UDP-N-ACETYLGLUCOSAMINE--N-ACETYLMURAMYL-(PENTAPEPTIDE) PYROPHOSPHORYL-UNDECAPRENOL N-ACETYLGLUCOSAMINE TRANSFERASE 1"/>
    <property type="match status" value="1"/>
</dbReference>
<dbReference type="PANTHER" id="PTHR21015:SF22">
    <property type="entry name" value="GLYCOSYLTRANSFERASE"/>
    <property type="match status" value="1"/>
</dbReference>
<dbReference type="InterPro" id="IPR004276">
    <property type="entry name" value="GlycoTrans_28_N"/>
</dbReference>
<keyword evidence="1" id="KW-0328">Glycosyltransferase</keyword>